<feature type="transmembrane region" description="Helical" evidence="1">
    <location>
        <begin position="12"/>
        <end position="30"/>
    </location>
</feature>
<dbReference type="Proteomes" id="UP001597511">
    <property type="component" value="Unassembled WGS sequence"/>
</dbReference>
<organism evidence="3 4">
    <name type="scientific">Terrimonas rubra</name>
    <dbReference type="NCBI Taxonomy" id="1035890"/>
    <lineage>
        <taxon>Bacteria</taxon>
        <taxon>Pseudomonadati</taxon>
        <taxon>Bacteroidota</taxon>
        <taxon>Chitinophagia</taxon>
        <taxon>Chitinophagales</taxon>
        <taxon>Chitinophagaceae</taxon>
        <taxon>Terrimonas</taxon>
    </lineage>
</organism>
<feature type="transmembrane region" description="Helical" evidence="1">
    <location>
        <begin position="138"/>
        <end position="155"/>
    </location>
</feature>
<dbReference type="InterPro" id="IPR003675">
    <property type="entry name" value="Rce1/LyrA-like_dom"/>
</dbReference>
<comment type="caution">
    <text evidence="3">The sequence shown here is derived from an EMBL/GenBank/DDBJ whole genome shotgun (WGS) entry which is preliminary data.</text>
</comment>
<evidence type="ECO:0000313" key="3">
    <source>
        <dbReference type="EMBL" id="MFD2918271.1"/>
    </source>
</evidence>
<dbReference type="EC" id="3.4.-.-" evidence="3"/>
<name>A0ABW6A123_9BACT</name>
<dbReference type="Pfam" id="PF02517">
    <property type="entry name" value="Rce1-like"/>
    <property type="match status" value="1"/>
</dbReference>
<protein>
    <submittedName>
        <fullName evidence="3">CPBP family intramembrane glutamic endopeptidase</fullName>
        <ecNumber evidence="3">3.4.-.-</ecNumber>
    </submittedName>
</protein>
<keyword evidence="1" id="KW-0472">Membrane</keyword>
<feature type="transmembrane region" description="Helical" evidence="1">
    <location>
        <begin position="42"/>
        <end position="61"/>
    </location>
</feature>
<accession>A0ABW6A123</accession>
<feature type="domain" description="CAAX prenyl protease 2/Lysostaphin resistance protein A-like" evidence="2">
    <location>
        <begin position="11"/>
        <end position="103"/>
    </location>
</feature>
<dbReference type="RefSeq" id="WP_386094099.1">
    <property type="nucleotide sequence ID" value="NZ_JBHUOZ010000001.1"/>
</dbReference>
<dbReference type="EMBL" id="JBHUOZ010000001">
    <property type="protein sequence ID" value="MFD2918271.1"/>
    <property type="molecule type" value="Genomic_DNA"/>
</dbReference>
<sequence>MIAVQGQDMGMFFMWAMALLLLSLMEEIAFRSFAFMHLKNNWGIWPAQITIAILFALYHVAGGQDMLSSFLGPGAWAFIFGWAVLRTGGIAMATGIHFAANLFQAALGQKSSFPALWKIDVPEVLPASLQQQIDRTGVLVQLGLLLTGIILTLIYKRKQRRI</sequence>
<gene>
    <name evidence="3" type="ORF">ACFS6H_01040</name>
</gene>
<keyword evidence="1" id="KW-1133">Transmembrane helix</keyword>
<proteinExistence type="predicted"/>
<evidence type="ECO:0000313" key="4">
    <source>
        <dbReference type="Proteomes" id="UP001597511"/>
    </source>
</evidence>
<reference evidence="4" key="1">
    <citation type="journal article" date="2019" name="Int. J. Syst. Evol. Microbiol.">
        <title>The Global Catalogue of Microorganisms (GCM) 10K type strain sequencing project: providing services to taxonomists for standard genome sequencing and annotation.</title>
        <authorList>
            <consortium name="The Broad Institute Genomics Platform"/>
            <consortium name="The Broad Institute Genome Sequencing Center for Infectious Disease"/>
            <person name="Wu L."/>
            <person name="Ma J."/>
        </authorList>
    </citation>
    <scope>NUCLEOTIDE SEQUENCE [LARGE SCALE GENOMIC DNA]</scope>
    <source>
        <strain evidence="4">KCTC 23299</strain>
    </source>
</reference>
<keyword evidence="4" id="KW-1185">Reference proteome</keyword>
<evidence type="ECO:0000256" key="1">
    <source>
        <dbReference type="SAM" id="Phobius"/>
    </source>
</evidence>
<keyword evidence="1" id="KW-0812">Transmembrane</keyword>
<dbReference type="GO" id="GO:0016787">
    <property type="term" value="F:hydrolase activity"/>
    <property type="evidence" value="ECO:0007669"/>
    <property type="project" value="UniProtKB-KW"/>
</dbReference>
<evidence type="ECO:0000259" key="2">
    <source>
        <dbReference type="Pfam" id="PF02517"/>
    </source>
</evidence>
<keyword evidence="3" id="KW-0378">Hydrolase</keyword>